<sequence length="223" mass="25304">MIHRLSDRVADDILTMITIEKRFLPGEKLPNENRMAEELGISRTTLREAVRILAANGVVEIQRGRGTYVRKDLKLDEKGALSTLGCIKTDIRDLYEVRLIVEPEAAFLAAQRAGDEEIRHIVLLGTEIERAVSENRDRTEVERSFHKAIAKATHNEFMNKLMPVIYQSIDQGVRLSVQNPKVVRDTLQDHRLITEFLVAGNPEGARHAMKIHLLHAMQELGID</sequence>
<dbReference type="PANTHER" id="PTHR43537:SF5">
    <property type="entry name" value="UXU OPERON TRANSCRIPTIONAL REGULATOR"/>
    <property type="match status" value="1"/>
</dbReference>
<dbReference type="InterPro" id="IPR036388">
    <property type="entry name" value="WH-like_DNA-bd_sf"/>
</dbReference>
<evidence type="ECO:0000313" key="5">
    <source>
        <dbReference type="EMBL" id="UWP60354.1"/>
    </source>
</evidence>
<dbReference type="Gene3D" id="1.10.10.10">
    <property type="entry name" value="Winged helix-like DNA-binding domain superfamily/Winged helix DNA-binding domain"/>
    <property type="match status" value="1"/>
</dbReference>
<dbReference type="Pfam" id="PF07729">
    <property type="entry name" value="FCD"/>
    <property type="match status" value="1"/>
</dbReference>
<dbReference type="PRINTS" id="PR00035">
    <property type="entry name" value="HTHGNTR"/>
</dbReference>
<evidence type="ECO:0000259" key="4">
    <source>
        <dbReference type="PROSITE" id="PS50949"/>
    </source>
</evidence>
<dbReference type="InterPro" id="IPR011711">
    <property type="entry name" value="GntR_C"/>
</dbReference>
<dbReference type="InterPro" id="IPR008920">
    <property type="entry name" value="TF_FadR/GntR_C"/>
</dbReference>
<keyword evidence="1" id="KW-0805">Transcription regulation</keyword>
<accession>A0ABY5VIE4</accession>
<proteinExistence type="predicted"/>
<dbReference type="SUPFAM" id="SSF46785">
    <property type="entry name" value="Winged helix' DNA-binding domain"/>
    <property type="match status" value="1"/>
</dbReference>
<evidence type="ECO:0000256" key="2">
    <source>
        <dbReference type="ARBA" id="ARBA00023125"/>
    </source>
</evidence>
<dbReference type="InterPro" id="IPR000524">
    <property type="entry name" value="Tscrpt_reg_HTH_GntR"/>
</dbReference>
<dbReference type="SMART" id="SM00345">
    <property type="entry name" value="HTH_GNTR"/>
    <property type="match status" value="1"/>
</dbReference>
<dbReference type="EMBL" id="CP102290">
    <property type="protein sequence ID" value="UWP60354.1"/>
    <property type="molecule type" value="Genomic_DNA"/>
</dbReference>
<evidence type="ECO:0000256" key="1">
    <source>
        <dbReference type="ARBA" id="ARBA00023015"/>
    </source>
</evidence>
<name>A0ABY5VIE4_9FIRM</name>
<feature type="domain" description="HTH gntR-type" evidence="4">
    <location>
        <begin position="3"/>
        <end position="72"/>
    </location>
</feature>
<dbReference type="Gene3D" id="1.20.120.530">
    <property type="entry name" value="GntR ligand-binding domain-like"/>
    <property type="match status" value="1"/>
</dbReference>
<reference evidence="5" key="1">
    <citation type="journal article" date="2022" name="Cell">
        <title>Design, construction, and in vivo augmentation of a complex gut microbiome.</title>
        <authorList>
            <person name="Cheng A.G."/>
            <person name="Ho P.Y."/>
            <person name="Aranda-Diaz A."/>
            <person name="Jain S."/>
            <person name="Yu F.B."/>
            <person name="Meng X."/>
            <person name="Wang M."/>
            <person name="Iakiviak M."/>
            <person name="Nagashima K."/>
            <person name="Zhao A."/>
            <person name="Murugkar P."/>
            <person name="Patil A."/>
            <person name="Atabakhsh K."/>
            <person name="Weakley A."/>
            <person name="Yan J."/>
            <person name="Brumbaugh A.R."/>
            <person name="Higginbottom S."/>
            <person name="Dimas A."/>
            <person name="Shiver A.L."/>
            <person name="Deutschbauer A."/>
            <person name="Neff N."/>
            <person name="Sonnenburg J.L."/>
            <person name="Huang K.C."/>
            <person name="Fischbach M.A."/>
        </authorList>
    </citation>
    <scope>NUCLEOTIDE SEQUENCE</scope>
    <source>
        <strain evidence="5">DSM 19829</strain>
    </source>
</reference>
<gene>
    <name evidence="5" type="ORF">NQ502_04675</name>
</gene>
<dbReference type="Pfam" id="PF00392">
    <property type="entry name" value="GntR"/>
    <property type="match status" value="1"/>
</dbReference>
<dbReference type="PROSITE" id="PS50949">
    <property type="entry name" value="HTH_GNTR"/>
    <property type="match status" value="1"/>
</dbReference>
<keyword evidence="3" id="KW-0804">Transcription</keyword>
<dbReference type="Proteomes" id="UP001060164">
    <property type="component" value="Chromosome"/>
</dbReference>
<dbReference type="RefSeq" id="WP_028529675.1">
    <property type="nucleotide sequence ID" value="NZ_CABLBR010000030.1"/>
</dbReference>
<dbReference type="CDD" id="cd07377">
    <property type="entry name" value="WHTH_GntR"/>
    <property type="match status" value="1"/>
</dbReference>
<keyword evidence="6" id="KW-1185">Reference proteome</keyword>
<dbReference type="SUPFAM" id="SSF48008">
    <property type="entry name" value="GntR ligand-binding domain-like"/>
    <property type="match status" value="1"/>
</dbReference>
<protein>
    <submittedName>
        <fullName evidence="5">FadR family transcriptional regulator</fullName>
    </submittedName>
</protein>
<dbReference type="PANTHER" id="PTHR43537">
    <property type="entry name" value="TRANSCRIPTIONAL REGULATOR, GNTR FAMILY"/>
    <property type="match status" value="1"/>
</dbReference>
<dbReference type="SMART" id="SM00895">
    <property type="entry name" value="FCD"/>
    <property type="match status" value="1"/>
</dbReference>
<evidence type="ECO:0000256" key="3">
    <source>
        <dbReference type="ARBA" id="ARBA00023163"/>
    </source>
</evidence>
<dbReference type="InterPro" id="IPR036390">
    <property type="entry name" value="WH_DNA-bd_sf"/>
</dbReference>
<evidence type="ECO:0000313" key="6">
    <source>
        <dbReference type="Proteomes" id="UP001060164"/>
    </source>
</evidence>
<organism evidence="5 6">
    <name type="scientific">Ruminococcus gauvreauii</name>
    <dbReference type="NCBI Taxonomy" id="438033"/>
    <lineage>
        <taxon>Bacteria</taxon>
        <taxon>Bacillati</taxon>
        <taxon>Bacillota</taxon>
        <taxon>Clostridia</taxon>
        <taxon>Eubacteriales</taxon>
        <taxon>Oscillospiraceae</taxon>
        <taxon>Ruminococcus</taxon>
    </lineage>
</organism>
<keyword evidence="2" id="KW-0238">DNA-binding</keyword>